<dbReference type="OrthoDB" id="9807486at2"/>
<dbReference type="EMBL" id="RQXW01000002">
    <property type="protein sequence ID" value="RTE67196.1"/>
    <property type="molecule type" value="Genomic_DNA"/>
</dbReference>
<dbReference type="Gene3D" id="3.40.1740.10">
    <property type="entry name" value="VC0467-like"/>
    <property type="match status" value="1"/>
</dbReference>
<dbReference type="NCBIfam" id="NF001266">
    <property type="entry name" value="PRK00228.1-1"/>
    <property type="match status" value="1"/>
</dbReference>
<evidence type="ECO:0000313" key="4">
    <source>
        <dbReference type="Proteomes" id="UP000283087"/>
    </source>
</evidence>
<keyword evidence="4" id="KW-1185">Reference proteome</keyword>
<protein>
    <recommendedName>
        <fullName evidence="2">UPF0301 protein EH243_03050</fullName>
    </recommendedName>
</protein>
<dbReference type="InterPro" id="IPR003774">
    <property type="entry name" value="AlgH-like"/>
</dbReference>
<dbReference type="SUPFAM" id="SSF143456">
    <property type="entry name" value="VC0467-like"/>
    <property type="match status" value="1"/>
</dbReference>
<proteinExistence type="inferred from homology"/>
<dbReference type="RefSeq" id="WP_126157164.1">
    <property type="nucleotide sequence ID" value="NZ_RQXW01000002.1"/>
</dbReference>
<dbReference type="HAMAP" id="MF_00758">
    <property type="entry name" value="UPF0301"/>
    <property type="match status" value="1"/>
</dbReference>
<dbReference type="Proteomes" id="UP000283087">
    <property type="component" value="Unassembled WGS sequence"/>
</dbReference>
<evidence type="ECO:0000256" key="1">
    <source>
        <dbReference type="ARBA" id="ARBA00009600"/>
    </source>
</evidence>
<comment type="similarity">
    <text evidence="1 2">Belongs to the UPF0301 (AlgH) family.</text>
</comment>
<dbReference type="PANTHER" id="PTHR30327">
    <property type="entry name" value="UNCHARACTERIZED PROTEIN YQGE"/>
    <property type="match status" value="1"/>
</dbReference>
<evidence type="ECO:0000256" key="2">
    <source>
        <dbReference type="HAMAP-Rule" id="MF_00758"/>
    </source>
</evidence>
<dbReference type="GO" id="GO:0005829">
    <property type="term" value="C:cytosol"/>
    <property type="evidence" value="ECO:0007669"/>
    <property type="project" value="TreeGrafter"/>
</dbReference>
<organism evidence="3 4">
    <name type="scientific">Amphritea opalescens</name>
    <dbReference type="NCBI Taxonomy" id="2490544"/>
    <lineage>
        <taxon>Bacteria</taxon>
        <taxon>Pseudomonadati</taxon>
        <taxon>Pseudomonadota</taxon>
        <taxon>Gammaproteobacteria</taxon>
        <taxon>Oceanospirillales</taxon>
        <taxon>Oceanospirillaceae</taxon>
        <taxon>Amphritea</taxon>
    </lineage>
</organism>
<dbReference type="Pfam" id="PF02622">
    <property type="entry name" value="DUF179"/>
    <property type="match status" value="1"/>
</dbReference>
<accession>A0A430KUQ5</accession>
<name>A0A430KUQ5_9GAMM</name>
<evidence type="ECO:0000313" key="3">
    <source>
        <dbReference type="EMBL" id="RTE67196.1"/>
    </source>
</evidence>
<reference evidence="3 4" key="1">
    <citation type="submission" date="2018-11" db="EMBL/GenBank/DDBJ databases">
        <title>The draft genome sequence of Amphritea opalescens ANRC-JH13T.</title>
        <authorList>
            <person name="Fang Z."/>
            <person name="Zhang Y."/>
            <person name="Han X."/>
        </authorList>
    </citation>
    <scope>NUCLEOTIDE SEQUENCE [LARGE SCALE GENOMIC DNA]</scope>
    <source>
        <strain evidence="3 4">ANRC-JH13</strain>
    </source>
</reference>
<comment type="caution">
    <text evidence="3">The sequence shown here is derived from an EMBL/GenBank/DDBJ whole genome shotgun (WGS) entry which is preliminary data.</text>
</comment>
<sequence length="193" mass="21206">MTAEASSLYLPGSLQGHFLFSMPHMDDPRFAQSLIYICEHNESGAMGIVINRPTEMHLNELLQLLELPDREDHAAIEVYAGGPVQNDRGFILHSPLAKWDSSYVINDQLTLTTSTDILRAISENHGPEDFLVALGYAGWGAGQLEQELSDNVWLSCPANLDIMFRTPAEERLQAAAATMGIDLNLLTSQSGHA</sequence>
<dbReference type="AlphaFoldDB" id="A0A430KUQ5"/>
<dbReference type="PANTHER" id="PTHR30327:SF1">
    <property type="entry name" value="UPF0301 PROTEIN YQGE"/>
    <property type="match status" value="1"/>
</dbReference>
<gene>
    <name evidence="3" type="ORF">EH243_03050</name>
</gene>